<dbReference type="AlphaFoldDB" id="A0AA45BCE5"/>
<gene>
    <name evidence="2" type="ORF">C6T65_25795</name>
</gene>
<feature type="signal peptide" evidence="1">
    <location>
        <begin position="1"/>
        <end position="26"/>
    </location>
</feature>
<evidence type="ECO:0000313" key="2">
    <source>
        <dbReference type="EMBL" id="PRH39491.1"/>
    </source>
</evidence>
<dbReference type="EMBL" id="PVHK01000192">
    <property type="protein sequence ID" value="PRH39491.1"/>
    <property type="molecule type" value="Genomic_DNA"/>
</dbReference>
<feature type="chain" id="PRO_5041260250" evidence="1">
    <location>
        <begin position="27"/>
        <end position="423"/>
    </location>
</feature>
<accession>A0AA45BCE5</accession>
<organism evidence="2 3">
    <name type="scientific">Burkholderia vietnamiensis</name>
    <dbReference type="NCBI Taxonomy" id="60552"/>
    <lineage>
        <taxon>Bacteria</taxon>
        <taxon>Pseudomonadati</taxon>
        <taxon>Pseudomonadota</taxon>
        <taxon>Betaproteobacteria</taxon>
        <taxon>Burkholderiales</taxon>
        <taxon>Burkholderiaceae</taxon>
        <taxon>Burkholderia</taxon>
        <taxon>Burkholderia cepacia complex</taxon>
    </lineage>
</organism>
<keyword evidence="1" id="KW-0732">Signal</keyword>
<evidence type="ECO:0000313" key="3">
    <source>
        <dbReference type="Proteomes" id="UP000237632"/>
    </source>
</evidence>
<dbReference type="RefSeq" id="WP_060081196.1">
    <property type="nucleotide sequence ID" value="NZ_LPCS01000033.1"/>
</dbReference>
<proteinExistence type="predicted"/>
<evidence type="ECO:0000256" key="1">
    <source>
        <dbReference type="SAM" id="SignalP"/>
    </source>
</evidence>
<name>A0AA45BCE5_BURVI</name>
<dbReference type="PROSITE" id="PS51257">
    <property type="entry name" value="PROKAR_LIPOPROTEIN"/>
    <property type="match status" value="1"/>
</dbReference>
<comment type="caution">
    <text evidence="2">The sequence shown here is derived from an EMBL/GenBank/DDBJ whole genome shotgun (WGS) entry which is preliminary data.</text>
</comment>
<reference evidence="2 3" key="1">
    <citation type="submission" date="2018-03" db="EMBL/GenBank/DDBJ databases">
        <authorList>
            <person name="Nguyen K."/>
            <person name="Fouts D."/>
            <person name="Sutton G."/>
        </authorList>
    </citation>
    <scope>NUCLEOTIDE SEQUENCE [LARGE SCALE GENOMIC DNA]</scope>
    <source>
        <strain evidence="2 3">AU3578</strain>
    </source>
</reference>
<dbReference type="Pfam" id="PF11925">
    <property type="entry name" value="DUF3443"/>
    <property type="match status" value="1"/>
</dbReference>
<dbReference type="Proteomes" id="UP000237632">
    <property type="component" value="Unassembled WGS sequence"/>
</dbReference>
<dbReference type="InterPro" id="IPR021847">
    <property type="entry name" value="DUF3443"/>
</dbReference>
<sequence>MNISRTFKRWLGVLGLAAATAMLVTACGGGGDSGGSTSGGGGGGSSGGGSNVSDGNTANTAVITVGPGAARVINIPTVNVKICVPGTSTCQVVNNVLVDTASYGLRLVSSALTSGVLNGLPQITSGGAPVAECGKFVSSYTWGSLRTVDLSIGTEQAPALPVQIIGDLGTANVPASCSNNGARTSANTTGDLGANGILGIGPAPLDCGATCATSTSPTYNNYYACPNGNASCTVALVPTSQQVANPVHHFATDNNGVIVQMPTVSNSGQGSATGLLTFGIGTQSNNALGASTQLTSTSAGDVDATFLGSSVTAFFDTGSNAYFFNDAAQTTCSTNTQFYCPSSTVTYSATLTGKNGASGGVSMPVGNADALFAAPSTFVYNDIAGPFGPSGWLDLGMPHFYGKTIYFGMDKTASGGAQPYVAF</sequence>
<protein>
    <submittedName>
        <fullName evidence="2">DUF3443 domain-containing protein</fullName>
    </submittedName>
</protein>